<accession>A0A1F5MHU3</accession>
<evidence type="ECO:0000313" key="4">
    <source>
        <dbReference type="Proteomes" id="UP000178859"/>
    </source>
</evidence>
<dbReference type="AlphaFoldDB" id="A0A1F5MHU3"/>
<keyword evidence="2" id="KW-1133">Transmembrane helix</keyword>
<comment type="caution">
    <text evidence="3">The sequence shown here is derived from an EMBL/GenBank/DDBJ whole genome shotgun (WGS) entry which is preliminary data.</text>
</comment>
<evidence type="ECO:0000256" key="2">
    <source>
        <dbReference type="SAM" id="Phobius"/>
    </source>
</evidence>
<evidence type="ECO:0000256" key="1">
    <source>
        <dbReference type="SAM" id="MobiDB-lite"/>
    </source>
</evidence>
<reference evidence="3 4" key="1">
    <citation type="journal article" date="2016" name="Nat. Commun.">
        <title>Thousands of microbial genomes shed light on interconnected biogeochemical processes in an aquifer system.</title>
        <authorList>
            <person name="Anantharaman K."/>
            <person name="Brown C.T."/>
            <person name="Hug L.A."/>
            <person name="Sharon I."/>
            <person name="Castelle C.J."/>
            <person name="Probst A.J."/>
            <person name="Thomas B.C."/>
            <person name="Singh A."/>
            <person name="Wilkins M.J."/>
            <person name="Karaoz U."/>
            <person name="Brodie E.L."/>
            <person name="Williams K.H."/>
            <person name="Hubbard S.S."/>
            <person name="Banfield J.F."/>
        </authorList>
    </citation>
    <scope>NUCLEOTIDE SEQUENCE [LARGE SCALE GENOMIC DNA]</scope>
</reference>
<feature type="compositionally biased region" description="Low complexity" evidence="1">
    <location>
        <begin position="37"/>
        <end position="47"/>
    </location>
</feature>
<dbReference type="Proteomes" id="UP000178859">
    <property type="component" value="Unassembled WGS sequence"/>
</dbReference>
<evidence type="ECO:0008006" key="5">
    <source>
        <dbReference type="Google" id="ProtNLM"/>
    </source>
</evidence>
<protein>
    <recommendedName>
        <fullName evidence="5">PsbP C-terminal domain-containing protein</fullName>
    </recommendedName>
</protein>
<keyword evidence="2" id="KW-0812">Transmembrane</keyword>
<feature type="compositionally biased region" description="Polar residues" evidence="1">
    <location>
        <begin position="48"/>
        <end position="58"/>
    </location>
</feature>
<proteinExistence type="predicted"/>
<dbReference type="EMBL" id="MFDT01000019">
    <property type="protein sequence ID" value="OGE64928.1"/>
    <property type="molecule type" value="Genomic_DNA"/>
</dbReference>
<evidence type="ECO:0000313" key="3">
    <source>
        <dbReference type="EMBL" id="OGE64928.1"/>
    </source>
</evidence>
<keyword evidence="2" id="KW-0472">Membrane</keyword>
<organism evidence="3 4">
    <name type="scientific">Candidatus Daviesbacteria bacterium RIFCSPLOWO2_02_FULL_36_7</name>
    <dbReference type="NCBI Taxonomy" id="1797792"/>
    <lineage>
        <taxon>Bacteria</taxon>
        <taxon>Candidatus Daviesiibacteriota</taxon>
    </lineage>
</organism>
<name>A0A1F5MHU3_9BACT</name>
<sequence length="207" mass="23118">MKQKGLAPILIVLLIALGVGGYLIYQKQIKPVNITQQTTQSTPAPTSNPESTTSADISNWKTYTNDKLKLSFKHPESYKQEIINEPTRYSIYLTKDTVYTVGGGQAGGNVLQKGTVISVTLYPAKSLVEKDLKSEYGNDIKINQVTVDQKQGTEIILPDQVDKRIYFKRDNEVIGISLSVGFENNSPENQKYTSDFNQILSTFKFTQ</sequence>
<feature type="transmembrane region" description="Helical" evidence="2">
    <location>
        <begin position="6"/>
        <end position="25"/>
    </location>
</feature>
<feature type="region of interest" description="Disordered" evidence="1">
    <location>
        <begin position="37"/>
        <end position="58"/>
    </location>
</feature>
<gene>
    <name evidence="3" type="ORF">A3I48_00760</name>
</gene>